<dbReference type="EC" id="3.4.19.12" evidence="3"/>
<dbReference type="PANTHER" id="PTHR21646">
    <property type="entry name" value="UBIQUITIN CARBOXYL-TERMINAL HYDROLASE"/>
    <property type="match status" value="1"/>
</dbReference>
<dbReference type="PROSITE" id="PS00972">
    <property type="entry name" value="USP_1"/>
    <property type="match status" value="1"/>
</dbReference>
<evidence type="ECO:0000256" key="3">
    <source>
        <dbReference type="ARBA" id="ARBA00012759"/>
    </source>
</evidence>
<dbReference type="InterPro" id="IPR018200">
    <property type="entry name" value="USP_CS"/>
</dbReference>
<feature type="compositionally biased region" description="Polar residues" evidence="8">
    <location>
        <begin position="537"/>
        <end position="559"/>
    </location>
</feature>
<evidence type="ECO:0000259" key="9">
    <source>
        <dbReference type="PROSITE" id="PS50235"/>
    </source>
</evidence>
<evidence type="ECO:0000256" key="5">
    <source>
        <dbReference type="ARBA" id="ARBA00022786"/>
    </source>
</evidence>
<evidence type="ECO:0000256" key="6">
    <source>
        <dbReference type="ARBA" id="ARBA00022801"/>
    </source>
</evidence>
<gene>
    <name evidence="10" type="ORF">FOB60_005262</name>
</gene>
<dbReference type="Proteomes" id="UP000590412">
    <property type="component" value="Unassembled WGS sequence"/>
</dbReference>
<dbReference type="InterPro" id="IPR028889">
    <property type="entry name" value="USP"/>
</dbReference>
<accession>A0A8X7NI24</accession>
<evidence type="ECO:0000256" key="7">
    <source>
        <dbReference type="ARBA" id="ARBA00022807"/>
    </source>
</evidence>
<evidence type="ECO:0000313" key="11">
    <source>
        <dbReference type="Proteomes" id="UP000590412"/>
    </source>
</evidence>
<protein>
    <recommendedName>
        <fullName evidence="3">ubiquitinyl hydrolase 1</fullName>
        <ecNumber evidence="3">3.4.19.12</ecNumber>
    </recommendedName>
</protein>
<keyword evidence="5" id="KW-0833">Ubl conjugation pathway</keyword>
<dbReference type="AlphaFoldDB" id="A0A8X7NI24"/>
<feature type="region of interest" description="Disordered" evidence="8">
    <location>
        <begin position="499"/>
        <end position="559"/>
    </location>
</feature>
<feature type="compositionally biased region" description="Polar residues" evidence="8">
    <location>
        <begin position="1"/>
        <end position="17"/>
    </location>
</feature>
<dbReference type="GO" id="GO:0016579">
    <property type="term" value="P:protein deubiquitination"/>
    <property type="evidence" value="ECO:0007669"/>
    <property type="project" value="InterPro"/>
</dbReference>
<proteinExistence type="inferred from homology"/>
<feature type="region of interest" description="Disordered" evidence="8">
    <location>
        <begin position="1"/>
        <end position="127"/>
    </location>
</feature>
<keyword evidence="6 10" id="KW-0378">Hydrolase</keyword>
<evidence type="ECO:0000256" key="8">
    <source>
        <dbReference type="SAM" id="MobiDB-lite"/>
    </source>
</evidence>
<dbReference type="PANTHER" id="PTHR21646:SF24">
    <property type="entry name" value="UBIQUITIN CARBOXYL-TERMINAL HYDROLASE"/>
    <property type="match status" value="1"/>
</dbReference>
<comment type="similarity">
    <text evidence="2">Belongs to the peptidase C19 family.</text>
</comment>
<feature type="region of interest" description="Disordered" evidence="8">
    <location>
        <begin position="401"/>
        <end position="483"/>
    </location>
</feature>
<feature type="compositionally biased region" description="Polar residues" evidence="8">
    <location>
        <begin position="326"/>
        <end position="336"/>
    </location>
</feature>
<evidence type="ECO:0000256" key="4">
    <source>
        <dbReference type="ARBA" id="ARBA00022670"/>
    </source>
</evidence>
<evidence type="ECO:0000256" key="2">
    <source>
        <dbReference type="ARBA" id="ARBA00009085"/>
    </source>
</evidence>
<feature type="compositionally biased region" description="Polar residues" evidence="8">
    <location>
        <begin position="116"/>
        <end position="127"/>
    </location>
</feature>
<feature type="compositionally biased region" description="Polar residues" evidence="8">
    <location>
        <begin position="78"/>
        <end position="95"/>
    </location>
</feature>
<evidence type="ECO:0000256" key="1">
    <source>
        <dbReference type="ARBA" id="ARBA00000707"/>
    </source>
</evidence>
<dbReference type="EMBL" id="JABWAB010000011">
    <property type="protein sequence ID" value="KAF6044169.1"/>
    <property type="molecule type" value="Genomic_DNA"/>
</dbReference>
<comment type="caution">
    <text evidence="10">The sequence shown here is derived from an EMBL/GenBank/DDBJ whole genome shotgun (WGS) entry which is preliminary data.</text>
</comment>
<dbReference type="InterPro" id="IPR001394">
    <property type="entry name" value="Peptidase_C19_UCH"/>
</dbReference>
<feature type="compositionally biased region" description="Pro residues" evidence="8">
    <location>
        <begin position="21"/>
        <end position="31"/>
    </location>
</feature>
<dbReference type="Pfam" id="PF00443">
    <property type="entry name" value="UCH"/>
    <property type="match status" value="1"/>
</dbReference>
<organism evidence="10 11">
    <name type="scientific">Candida parapsilosis</name>
    <name type="common">Yeast</name>
    <dbReference type="NCBI Taxonomy" id="5480"/>
    <lineage>
        <taxon>Eukaryota</taxon>
        <taxon>Fungi</taxon>
        <taxon>Dikarya</taxon>
        <taxon>Ascomycota</taxon>
        <taxon>Saccharomycotina</taxon>
        <taxon>Pichiomycetes</taxon>
        <taxon>Debaryomycetaceae</taxon>
        <taxon>Candida/Lodderomyces clade</taxon>
        <taxon>Candida</taxon>
    </lineage>
</organism>
<reference evidence="10" key="1">
    <citation type="submission" date="2020-03" db="EMBL/GenBank/DDBJ databases">
        <title>FDA dAtabase for Regulatory Grade micrObial Sequences (FDA-ARGOS): Supporting development and validation of Infectious Disease Dx tests.</title>
        <authorList>
            <person name="Campos J."/>
            <person name="Goldberg B."/>
            <person name="Tallon L."/>
            <person name="Sadzewicz L."/>
            <person name="Vavikolanu K."/>
            <person name="Mehta A."/>
            <person name="Aluvathingal J."/>
            <person name="Nadendla S."/>
            <person name="Nandy P."/>
            <person name="Geyer C."/>
            <person name="Yan Y."/>
            <person name="Sichtig H."/>
        </authorList>
    </citation>
    <scope>NUCLEOTIDE SEQUENCE [LARGE SCALE GENOMIC DNA]</scope>
    <source>
        <strain evidence="10">FDAARGOS_652</strain>
    </source>
</reference>
<keyword evidence="4" id="KW-0645">Protease</keyword>
<dbReference type="GO" id="GO:0006508">
    <property type="term" value="P:proteolysis"/>
    <property type="evidence" value="ECO:0007669"/>
    <property type="project" value="UniProtKB-KW"/>
</dbReference>
<dbReference type="InterPro" id="IPR050185">
    <property type="entry name" value="Ub_carboxyl-term_hydrolase"/>
</dbReference>
<sequence>MTFVSSSPSKLSATYLSSKKLPPPPPLPPHDPPIHSQHHKETSEILKSHPQLGSVPVMNSTDSKDHRQRHSHVDVGYETSSSFSPESNGSISNGNLDVRDYKSRISTSSSSPPSNQPLNATPIQQSGSINSMLSQEDVEYYYTKVINYEFRSLQLDTDLQTKSLFDLIDYCESLYESANESTDHLQAIKSYTKGFLIFNYFINSFVMFHFDGFDAFIESNEQDFIIYLNIFAFYNTDQVFQNGNYTVTSTELRSYIKSYLTKKNLLSFDLEELYEWLFQYINYLREKDQVGGGEEESYDASEPNRAFVDETESSSVSSRYEDQFHGTKSTNNGSSDESNEFDDELSFVKTDYPPVSRVGQSSRQSSLGSLDGFKVRYPSVHLPKQNGSINPPLDKTVNAKAMKKPPPPIPLTVPPNLPNQKSTSASVNIAEDSRATNGHLGRNGKVKESDKIHNHHNHHHSHSHSHNRSHSPENHENPYPKDDIVSKIGVEDVILTNVSENTGSLNDPLRYDRASTRPRISTTQSENLNARRDVLDPSSTNQRYFQTTHSAPNGRQHLHPQTSASFYQHSTTPMPSFPPPSEPQHQPVLYPDFGPSHSNGSTMQYQYPTNFYQYPQQYHQSNYPQLYAHPSSHGHPMIPAHVLEQQEQIKSRKMSILKDYAICGLRNFGSSCYINSTIQMLFGVYSFKVIFNRGYQKYVRDPSFVKVMQHPNSHKKDSVLLSEAIAGLLRTFQQNGGVSVSPTKFIRVTSLLKPNFNIPHEQQDSQEFLLFLLERLHAELCDKSTDNFDPAILCAKWNINVSIESQPSYFKWWKSLHEQEGSSPISDLFQGHLQNKLRCNKCGYESITYSTFSILSLPIPNTKRANEVVDLTSCLSYYIQDETLSGENAWRCPKCHGEVPTVENHPVFVQKKGLFKLGKSKKSSSTSDGSKSSSADTISTKSLSFVKLPPVLFIHLSRFSMYNLTDKLNTPIRYPIELHFNNEGHKIVYKISGVINHYGNLKSGHYTALINKSTVNESKHDLENLKHPCWCNFDDENVRPNLSNGTLRFGVDGRGQDVTQMISTDVYVLCYERVDA</sequence>
<feature type="region of interest" description="Disordered" evidence="8">
    <location>
        <begin position="293"/>
        <end position="343"/>
    </location>
</feature>
<evidence type="ECO:0000313" key="10">
    <source>
        <dbReference type="EMBL" id="KAF6044169.1"/>
    </source>
</evidence>
<name>A0A8X7NI24_CANPA</name>
<dbReference type="SUPFAM" id="SSF54001">
    <property type="entry name" value="Cysteine proteinases"/>
    <property type="match status" value="1"/>
</dbReference>
<feature type="domain" description="USP" evidence="9">
    <location>
        <begin position="663"/>
        <end position="1074"/>
    </location>
</feature>
<keyword evidence="7" id="KW-0788">Thiol protease</keyword>
<dbReference type="Gene3D" id="3.90.70.10">
    <property type="entry name" value="Cysteine proteinases"/>
    <property type="match status" value="1"/>
</dbReference>
<feature type="compositionally biased region" description="Pro residues" evidence="8">
    <location>
        <begin position="404"/>
        <end position="417"/>
    </location>
</feature>
<comment type="catalytic activity">
    <reaction evidence="1">
        <text>Thiol-dependent hydrolysis of ester, thioester, amide, peptide and isopeptide bonds formed by the C-terminal Gly of ubiquitin (a 76-residue protein attached to proteins as an intracellular targeting signal).</text>
        <dbReference type="EC" id="3.4.19.12"/>
    </reaction>
</comment>
<dbReference type="PROSITE" id="PS50235">
    <property type="entry name" value="USP_3"/>
    <property type="match status" value="1"/>
</dbReference>
<dbReference type="InterPro" id="IPR038765">
    <property type="entry name" value="Papain-like_cys_pep_sf"/>
</dbReference>
<dbReference type="GO" id="GO:0004843">
    <property type="term" value="F:cysteine-type deubiquitinase activity"/>
    <property type="evidence" value="ECO:0007669"/>
    <property type="project" value="UniProtKB-EC"/>
</dbReference>
<feature type="compositionally biased region" description="Polar residues" evidence="8">
    <location>
        <begin position="518"/>
        <end position="528"/>
    </location>
</feature>
<feature type="compositionally biased region" description="Basic residues" evidence="8">
    <location>
        <begin position="453"/>
        <end position="469"/>
    </location>
</feature>
<feature type="compositionally biased region" description="Basic and acidic residues" evidence="8">
    <location>
        <begin position="470"/>
        <end position="483"/>
    </location>
</feature>